<dbReference type="InterPro" id="IPR019579">
    <property type="entry name" value="FAM161A/B"/>
</dbReference>
<dbReference type="GO" id="GO:0005856">
    <property type="term" value="C:cytoskeleton"/>
    <property type="evidence" value="ECO:0007669"/>
    <property type="project" value="UniProtKB-ARBA"/>
</dbReference>
<evidence type="ECO:0000256" key="3">
    <source>
        <dbReference type="SAM" id="MobiDB-lite"/>
    </source>
</evidence>
<feature type="compositionally biased region" description="Low complexity" evidence="3">
    <location>
        <begin position="218"/>
        <end position="231"/>
    </location>
</feature>
<comment type="similarity">
    <text evidence="1">Belongs to the FAM161 family.</text>
</comment>
<dbReference type="OrthoDB" id="2150121at2759"/>
<evidence type="ECO:0000313" key="4">
    <source>
        <dbReference type="EMBL" id="CAG5108095.1"/>
    </source>
</evidence>
<evidence type="ECO:0000313" key="5">
    <source>
        <dbReference type="Proteomes" id="UP000786811"/>
    </source>
</evidence>
<name>A0A8J2MYN7_COTCN</name>
<dbReference type="Pfam" id="PF10595">
    <property type="entry name" value="FAM161A_B"/>
    <property type="match status" value="1"/>
</dbReference>
<feature type="compositionally biased region" description="Polar residues" evidence="3">
    <location>
        <begin position="51"/>
        <end position="66"/>
    </location>
</feature>
<reference evidence="4" key="1">
    <citation type="submission" date="2021-04" db="EMBL/GenBank/DDBJ databases">
        <authorList>
            <person name="Chebbi M.A.C M."/>
        </authorList>
    </citation>
    <scope>NUCLEOTIDE SEQUENCE</scope>
</reference>
<dbReference type="PANTHER" id="PTHR21501">
    <property type="entry name" value="PROTEIN FAM-161"/>
    <property type="match status" value="1"/>
</dbReference>
<dbReference type="Proteomes" id="UP000786811">
    <property type="component" value="Unassembled WGS sequence"/>
</dbReference>
<dbReference type="GO" id="GO:0005929">
    <property type="term" value="C:cilium"/>
    <property type="evidence" value="ECO:0007669"/>
    <property type="project" value="TreeGrafter"/>
</dbReference>
<accession>A0A8J2MYN7</accession>
<comment type="caution">
    <text evidence="4">The sequence shown here is derived from an EMBL/GenBank/DDBJ whole genome shotgun (WGS) entry which is preliminary data.</text>
</comment>
<proteinExistence type="inferred from homology"/>
<feature type="compositionally biased region" description="Polar residues" evidence="3">
    <location>
        <begin position="232"/>
        <end position="245"/>
    </location>
</feature>
<gene>
    <name evidence="4" type="ORF">HICCMSTLAB_LOCUS13066</name>
</gene>
<dbReference type="GO" id="GO:0044782">
    <property type="term" value="P:cilium organization"/>
    <property type="evidence" value="ECO:0007669"/>
    <property type="project" value="TreeGrafter"/>
</dbReference>
<evidence type="ECO:0000256" key="1">
    <source>
        <dbReference type="ARBA" id="ARBA00006663"/>
    </source>
</evidence>
<dbReference type="InterPro" id="IPR051655">
    <property type="entry name" value="FAM161"/>
</dbReference>
<feature type="compositionally biased region" description="Polar residues" evidence="3">
    <location>
        <begin position="693"/>
        <end position="714"/>
    </location>
</feature>
<evidence type="ECO:0000256" key="2">
    <source>
        <dbReference type="ARBA" id="ARBA00023054"/>
    </source>
</evidence>
<feature type="region of interest" description="Disordered" evidence="3">
    <location>
        <begin position="20"/>
        <end position="66"/>
    </location>
</feature>
<feature type="compositionally biased region" description="Polar residues" evidence="3">
    <location>
        <begin position="611"/>
        <end position="622"/>
    </location>
</feature>
<sequence length="714" mass="82742">MSEHRGSSFVNSCIKVPIDPYSRQPTPSYERPRIQRVEKSRNSVKSRRINFVSSSSNQDSNREIISSDDSNVESFLDFLESIPDYGEINHLSNEQFKQKLDYLKRKQRLLLKNLKNCLDQDDSDEKSLGVLDKSSTLPPSTPSIPDKSKRWDENNVDLRLLGKKCSLEDSRTGSPLLFSSGTFAGLAEDQDLLTFRCKDKDKEMKTLKNREIHSASKSWSTWSESKSTESANSDSENSVETRSLPPSSPKRWQPTVPKPFSFALRDEAEKYMSRAEKEATEKFNENNKGGPIKKRRVRPIPLTSRIPLYDKLMEAKEERSRMIREESAWSLMSQVKPFRLECDRRAIKTMSRSSPELCSRNVKSISTSRFRAKPVPKDLFGTDVYDRMLEDEYVRQMQKKIRAVELLKSSALPPSMARRERIKSACIPRVRNCSNDECRRNEESLRVCSSTPITSERSRSVLTNQSCRGNNLAAILRCQASREKLEREIQERMEEKAREYAIKMRESWTGRKPAWRALRHTARKDLARDLDFRISLRRDEAREQAERHRFEMEMMLDRVTQIPTLFERHSQTRFSKKEHNMQNFQGMRQLQSRAYKLERKKKKKKLKPQHSIVSLESDNSPECPSRPDSESTPTRLSSEQSLKSSGSRKSQASTRSENFMSNKKKIERGSLRVSINETAELIEDDDGDDNEKYSISPSDEQDSHNLCNKNNQNL</sequence>
<feature type="region of interest" description="Disordered" evidence="3">
    <location>
        <begin position="218"/>
        <end position="258"/>
    </location>
</feature>
<feature type="compositionally biased region" description="Basic and acidic residues" evidence="3">
    <location>
        <begin position="30"/>
        <end position="41"/>
    </location>
</feature>
<dbReference type="EMBL" id="CAJNRD030001124">
    <property type="protein sequence ID" value="CAG5108095.1"/>
    <property type="molecule type" value="Genomic_DNA"/>
</dbReference>
<organism evidence="4 5">
    <name type="scientific">Cotesia congregata</name>
    <name type="common">Parasitoid wasp</name>
    <name type="synonym">Apanteles congregatus</name>
    <dbReference type="NCBI Taxonomy" id="51543"/>
    <lineage>
        <taxon>Eukaryota</taxon>
        <taxon>Metazoa</taxon>
        <taxon>Ecdysozoa</taxon>
        <taxon>Arthropoda</taxon>
        <taxon>Hexapoda</taxon>
        <taxon>Insecta</taxon>
        <taxon>Pterygota</taxon>
        <taxon>Neoptera</taxon>
        <taxon>Endopterygota</taxon>
        <taxon>Hymenoptera</taxon>
        <taxon>Apocrita</taxon>
        <taxon>Ichneumonoidea</taxon>
        <taxon>Braconidae</taxon>
        <taxon>Microgastrinae</taxon>
        <taxon>Cotesia</taxon>
    </lineage>
</organism>
<keyword evidence="5" id="KW-1185">Reference proteome</keyword>
<feature type="region of interest" description="Disordered" evidence="3">
    <location>
        <begin position="123"/>
        <end position="152"/>
    </location>
</feature>
<feature type="compositionally biased region" description="Low complexity" evidence="3">
    <location>
        <begin position="634"/>
        <end position="656"/>
    </location>
</feature>
<keyword evidence="2" id="KW-0175">Coiled coil</keyword>
<protein>
    <submittedName>
        <fullName evidence="4">Similar to fam161a: Protein FAM161A (Xenopus laevis)</fullName>
    </submittedName>
</protein>
<dbReference type="PANTHER" id="PTHR21501:SF1">
    <property type="entry name" value="PROTEIN FAM-161"/>
    <property type="match status" value="1"/>
</dbReference>
<feature type="compositionally biased region" description="Acidic residues" evidence="3">
    <location>
        <begin position="680"/>
        <end position="689"/>
    </location>
</feature>
<feature type="region of interest" description="Disordered" evidence="3">
    <location>
        <begin position="598"/>
        <end position="714"/>
    </location>
</feature>
<feature type="compositionally biased region" description="Basic residues" evidence="3">
    <location>
        <begin position="598"/>
        <end position="608"/>
    </location>
</feature>
<dbReference type="AlphaFoldDB" id="A0A8J2MYN7"/>